<organism evidence="1 2">
    <name type="scientific">Cercophora newfieldiana</name>
    <dbReference type="NCBI Taxonomy" id="92897"/>
    <lineage>
        <taxon>Eukaryota</taxon>
        <taxon>Fungi</taxon>
        <taxon>Dikarya</taxon>
        <taxon>Ascomycota</taxon>
        <taxon>Pezizomycotina</taxon>
        <taxon>Sordariomycetes</taxon>
        <taxon>Sordariomycetidae</taxon>
        <taxon>Sordariales</taxon>
        <taxon>Lasiosphaeriaceae</taxon>
        <taxon>Cercophora</taxon>
    </lineage>
</organism>
<dbReference type="AlphaFoldDB" id="A0AA39YQD1"/>
<dbReference type="SUPFAM" id="SSF81301">
    <property type="entry name" value="Nucleotidyltransferase"/>
    <property type="match status" value="1"/>
</dbReference>
<dbReference type="Proteomes" id="UP001174936">
    <property type="component" value="Unassembled WGS sequence"/>
</dbReference>
<dbReference type="InterPro" id="IPR043519">
    <property type="entry name" value="NT_sf"/>
</dbReference>
<dbReference type="EMBL" id="JAULSV010000001">
    <property type="protein sequence ID" value="KAK0655365.1"/>
    <property type="molecule type" value="Genomic_DNA"/>
</dbReference>
<sequence>MSSDAELRRDAADALSHILSSHNIAHAWIGGFALQALGATRNTTDIDIEIDVPSVDDIHSRIGPMIVSADPRFSIHNLKLYFTASGSDCLTPRRVPIETLPIGSLNLPRRLQVVPDATLPVLKPGILILTKMKRACHLIGSTRPQSQAKLNADIVDIAFLVNLLVQSRDKIDFTGYDAQFPERLDNLPMSIFFIVLAPLAIMNVV</sequence>
<keyword evidence="2" id="KW-1185">Reference proteome</keyword>
<gene>
    <name evidence="1" type="ORF">B0T16DRAFT_432756</name>
</gene>
<comment type="caution">
    <text evidence="1">The sequence shown here is derived from an EMBL/GenBank/DDBJ whole genome shotgun (WGS) entry which is preliminary data.</text>
</comment>
<evidence type="ECO:0000313" key="2">
    <source>
        <dbReference type="Proteomes" id="UP001174936"/>
    </source>
</evidence>
<protein>
    <submittedName>
        <fullName evidence="1">Uncharacterized protein</fullName>
    </submittedName>
</protein>
<proteinExistence type="predicted"/>
<accession>A0AA39YQD1</accession>
<name>A0AA39YQD1_9PEZI</name>
<reference evidence="1" key="1">
    <citation type="submission" date="2023-06" db="EMBL/GenBank/DDBJ databases">
        <title>Genome-scale phylogeny and comparative genomics of the fungal order Sordariales.</title>
        <authorList>
            <consortium name="Lawrence Berkeley National Laboratory"/>
            <person name="Hensen N."/>
            <person name="Bonometti L."/>
            <person name="Westerberg I."/>
            <person name="Brannstrom I.O."/>
            <person name="Guillou S."/>
            <person name="Cros-Aarteil S."/>
            <person name="Calhoun S."/>
            <person name="Haridas S."/>
            <person name="Kuo A."/>
            <person name="Mondo S."/>
            <person name="Pangilinan J."/>
            <person name="Riley R."/>
            <person name="Labutti K."/>
            <person name="Andreopoulos B."/>
            <person name="Lipzen A."/>
            <person name="Chen C."/>
            <person name="Yanf M."/>
            <person name="Daum C."/>
            <person name="Ng V."/>
            <person name="Clum A."/>
            <person name="Steindorff A."/>
            <person name="Ohm R."/>
            <person name="Martin F."/>
            <person name="Silar P."/>
            <person name="Natvig D."/>
            <person name="Lalanne C."/>
            <person name="Gautier V."/>
            <person name="Ament-Velasquez S.L."/>
            <person name="Kruys A."/>
            <person name="Hutchinson M.I."/>
            <person name="Powell A.J."/>
            <person name="Barry K."/>
            <person name="Miller A.N."/>
            <person name="Grigoriev I.V."/>
            <person name="Debuchy R."/>
            <person name="Gladieux P."/>
            <person name="Thoren M.H."/>
            <person name="Johannesson H."/>
        </authorList>
    </citation>
    <scope>NUCLEOTIDE SEQUENCE</scope>
    <source>
        <strain evidence="1">SMH2532-1</strain>
    </source>
</reference>
<evidence type="ECO:0000313" key="1">
    <source>
        <dbReference type="EMBL" id="KAK0655365.1"/>
    </source>
</evidence>
<dbReference type="Gene3D" id="3.30.460.40">
    <property type="match status" value="1"/>
</dbReference>